<name>A0A815V2K7_9BILA</name>
<keyword evidence="4" id="KW-1185">Reference proteome</keyword>
<proteinExistence type="predicted"/>
<dbReference type="Proteomes" id="UP000663854">
    <property type="component" value="Unassembled WGS sequence"/>
</dbReference>
<comment type="caution">
    <text evidence="3">The sequence shown here is derived from an EMBL/GenBank/DDBJ whole genome shotgun (WGS) entry which is preliminary data.</text>
</comment>
<dbReference type="Pfam" id="PF05699">
    <property type="entry name" value="Dimer_Tnp_hAT"/>
    <property type="match status" value="1"/>
</dbReference>
<sequence>MRQSFDRLQIGTSSITINSVSSSTSSYQVTSNNTVREQISSLDRYYSICKMPSLSNSVITFIKQQLCFKEELQHYISTAHTGRSFSHYWCQNKVLLPQLSQLVKRYSCIPCTNVPSASAFSVAGYFDRKNRAWLSSTTLRYSMVVRN</sequence>
<dbReference type="SUPFAM" id="SSF53098">
    <property type="entry name" value="Ribonuclease H-like"/>
    <property type="match status" value="1"/>
</dbReference>
<evidence type="ECO:0000313" key="3">
    <source>
        <dbReference type="EMBL" id="CAF1524369.1"/>
    </source>
</evidence>
<organism evidence="3 4">
    <name type="scientific">Rotaria sordida</name>
    <dbReference type="NCBI Taxonomy" id="392033"/>
    <lineage>
        <taxon>Eukaryota</taxon>
        <taxon>Metazoa</taxon>
        <taxon>Spiralia</taxon>
        <taxon>Gnathifera</taxon>
        <taxon>Rotifera</taxon>
        <taxon>Eurotatoria</taxon>
        <taxon>Bdelloidea</taxon>
        <taxon>Philodinida</taxon>
        <taxon>Philodinidae</taxon>
        <taxon>Rotaria</taxon>
    </lineage>
</organism>
<reference evidence="3" key="1">
    <citation type="submission" date="2021-02" db="EMBL/GenBank/DDBJ databases">
        <authorList>
            <person name="Nowell W R."/>
        </authorList>
    </citation>
    <scope>NUCLEOTIDE SEQUENCE</scope>
</reference>
<dbReference type="InterPro" id="IPR008906">
    <property type="entry name" value="HATC_C_dom"/>
</dbReference>
<gene>
    <name evidence="3" type="ORF">JXQ802_LOCUS41793</name>
    <name evidence="2" type="ORF">PYM288_LOCUS26948</name>
</gene>
<evidence type="ECO:0000313" key="2">
    <source>
        <dbReference type="EMBL" id="CAF1242459.1"/>
    </source>
</evidence>
<accession>A0A815V2K7</accession>
<dbReference type="Proteomes" id="UP000663870">
    <property type="component" value="Unassembled WGS sequence"/>
</dbReference>
<evidence type="ECO:0000259" key="1">
    <source>
        <dbReference type="Pfam" id="PF05699"/>
    </source>
</evidence>
<protein>
    <recommendedName>
        <fullName evidence="1">HAT C-terminal dimerisation domain-containing protein</fullName>
    </recommendedName>
</protein>
<dbReference type="InterPro" id="IPR012337">
    <property type="entry name" value="RNaseH-like_sf"/>
</dbReference>
<evidence type="ECO:0000313" key="4">
    <source>
        <dbReference type="Proteomes" id="UP000663870"/>
    </source>
</evidence>
<dbReference type="EMBL" id="CAJNOH010001694">
    <property type="protein sequence ID" value="CAF1242459.1"/>
    <property type="molecule type" value="Genomic_DNA"/>
</dbReference>
<dbReference type="GO" id="GO:0046983">
    <property type="term" value="F:protein dimerization activity"/>
    <property type="evidence" value="ECO:0007669"/>
    <property type="project" value="InterPro"/>
</dbReference>
<dbReference type="AlphaFoldDB" id="A0A815V2K7"/>
<feature type="domain" description="HAT C-terminal dimerisation" evidence="1">
    <location>
        <begin position="72"/>
        <end position="124"/>
    </location>
</feature>
<dbReference type="EMBL" id="CAJNOL010002714">
    <property type="protein sequence ID" value="CAF1524369.1"/>
    <property type="molecule type" value="Genomic_DNA"/>
</dbReference>